<sequence>TNTNVSNLAGNVTTLAGDVTTINGQITNMQGQLADAVMYDSSSHSSVTLGGSGASAPVALTNVANGQLNASSTDAVNGSQLYATNSNVSNLAGDVTNLAGNVTTLAGDVTTINGQITNMQGQLADAVMYDSSSHSSVTLGGSGAAPVALTNVANGQLNASSTDAVNGSQLYATNQSISDISGNITDINGKLQDAVLYDSSAHSSVTLGGSGASAPVALHNVANGVLSASSTDAVNGSQLFETNTNVSNLAGNVTTLAGDVTTINGQITNMQGQLADAVMYDSSSHSSVTLGGSGAAPVALTNVANGQLNASSTDAVNGSQLYATNTNVSNLAGDVTNLAGNVTTLAGDVTTINGQITNMQGQLADAVMYDSSSHSSVTLGGSGAAPVALTNVANGQLNASSTDAVNGSQLYATNQSISDISGNITDINGKLQDAVLYDSSAHSSVTLGGSGASAPVALTNVANGQLNASSADAVNGSQLYATNTNVSNLAGDVTNLAGNVTTLAGDVTTINGQITNMQGQLADAVMYDSSSHSSVTLGGSGAAPVALTNVANGQLNASSTDAVNGSQLYATNTNVSNLAGDVTNLAGNVTTLAGDVTTINGQIT</sequence>
<feature type="domain" description="Trimeric autotransporter adhesin YadA-like stalk" evidence="1">
    <location>
        <begin position="548"/>
        <end position="590"/>
    </location>
</feature>
<feature type="domain" description="Trimeric autotransporter adhesin YadA-like stalk" evidence="1">
    <location>
        <begin position="150"/>
        <end position="190"/>
    </location>
</feature>
<dbReference type="SUPFAM" id="SSF101967">
    <property type="entry name" value="Adhesin YadA, collagen-binding domain"/>
    <property type="match status" value="6"/>
</dbReference>
<feature type="domain" description="Trimeric autotransporter adhesin YadA-like stalk" evidence="1">
    <location>
        <begin position="61"/>
        <end position="103"/>
    </location>
</feature>
<dbReference type="AlphaFoldDB" id="A0A7W9U792"/>
<dbReference type="InterPro" id="IPR008635">
    <property type="entry name" value="Coiled_stalk_dom"/>
</dbReference>
<feature type="domain" description="Trimeric autotransporter adhesin YadA-like stalk" evidence="1">
    <location>
        <begin position="459"/>
        <end position="501"/>
    </location>
</feature>
<proteinExistence type="predicted"/>
<keyword evidence="3" id="KW-1185">Reference proteome</keyword>
<feature type="domain" description="Trimeric autotransporter adhesin YadA-like stalk" evidence="1">
    <location>
        <begin position="219"/>
        <end position="259"/>
    </location>
</feature>
<feature type="non-terminal residue" evidence="2">
    <location>
        <position position="604"/>
    </location>
</feature>
<accession>A0A7W9U792</accession>
<dbReference type="Pfam" id="PF05662">
    <property type="entry name" value="YadA_stalk"/>
    <property type="match status" value="7"/>
</dbReference>
<evidence type="ECO:0000259" key="1">
    <source>
        <dbReference type="Pfam" id="PF05662"/>
    </source>
</evidence>
<name>A0A7W9U792_9BURK</name>
<gene>
    <name evidence="2" type="ORF">F4827_007138</name>
</gene>
<evidence type="ECO:0000313" key="3">
    <source>
        <dbReference type="Proteomes" id="UP000571554"/>
    </source>
</evidence>
<reference evidence="2 3" key="1">
    <citation type="submission" date="2020-08" db="EMBL/GenBank/DDBJ databases">
        <title>Above-ground endophytic microbial communities from plants in different locations in the United States.</title>
        <authorList>
            <person name="Frank C."/>
        </authorList>
    </citation>
    <scope>NUCLEOTIDE SEQUENCE [LARGE SCALE GENOMIC DNA]</scope>
    <source>
        <strain evidence="2 3">WP4_2_2</strain>
    </source>
</reference>
<dbReference type="Proteomes" id="UP000571554">
    <property type="component" value="Unassembled WGS sequence"/>
</dbReference>
<feature type="domain" description="Trimeric autotransporter adhesin YadA-like stalk" evidence="1">
    <location>
        <begin position="301"/>
        <end position="343"/>
    </location>
</feature>
<comment type="caution">
    <text evidence="2">The sequence shown here is derived from an EMBL/GenBank/DDBJ whole genome shotgun (WGS) entry which is preliminary data.</text>
</comment>
<dbReference type="GO" id="GO:0019867">
    <property type="term" value="C:outer membrane"/>
    <property type="evidence" value="ECO:0007669"/>
    <property type="project" value="InterPro"/>
</dbReference>
<feature type="domain" description="Trimeric autotransporter adhesin YadA-like stalk" evidence="1">
    <location>
        <begin position="390"/>
        <end position="430"/>
    </location>
</feature>
<dbReference type="InterPro" id="IPR011049">
    <property type="entry name" value="Serralysin-like_metalloprot_C"/>
</dbReference>
<organism evidence="2 3">
    <name type="scientific">Paraburkholderia bannensis</name>
    <dbReference type="NCBI Taxonomy" id="765414"/>
    <lineage>
        <taxon>Bacteria</taxon>
        <taxon>Pseudomonadati</taxon>
        <taxon>Pseudomonadota</taxon>
        <taxon>Betaproteobacteria</taxon>
        <taxon>Burkholderiales</taxon>
        <taxon>Burkholderiaceae</taxon>
        <taxon>Paraburkholderia</taxon>
    </lineage>
</organism>
<protein>
    <submittedName>
        <fullName evidence="2">Autotransporter adhesin</fullName>
    </submittedName>
</protein>
<feature type="non-terminal residue" evidence="2">
    <location>
        <position position="1"/>
    </location>
</feature>
<dbReference type="EMBL" id="JACHBW010000060">
    <property type="protein sequence ID" value="MBB6107255.1"/>
    <property type="molecule type" value="Genomic_DNA"/>
</dbReference>
<dbReference type="Gene3D" id="1.20.5.170">
    <property type="match status" value="7"/>
</dbReference>
<evidence type="ECO:0000313" key="2">
    <source>
        <dbReference type="EMBL" id="MBB6107255.1"/>
    </source>
</evidence>